<dbReference type="Pfam" id="PF00583">
    <property type="entry name" value="Acetyltransf_1"/>
    <property type="match status" value="1"/>
</dbReference>
<dbReference type="SUPFAM" id="SSF55729">
    <property type="entry name" value="Acyl-CoA N-acyltransferases (Nat)"/>
    <property type="match status" value="1"/>
</dbReference>
<name>A0A4P6JIH0_KTERU</name>
<gene>
    <name evidence="2" type="ORF">EPA93_02195</name>
</gene>
<dbReference type="PROSITE" id="PS51186">
    <property type="entry name" value="GNAT"/>
    <property type="match status" value="1"/>
</dbReference>
<dbReference type="PANTHER" id="PTHR43792">
    <property type="entry name" value="GNAT FAMILY, PUTATIVE (AFU_ORTHOLOGUE AFUA_3G00765)-RELATED-RELATED"/>
    <property type="match status" value="1"/>
</dbReference>
<evidence type="ECO:0000259" key="1">
    <source>
        <dbReference type="PROSITE" id="PS51186"/>
    </source>
</evidence>
<dbReference type="Gene3D" id="3.40.630.30">
    <property type="match status" value="1"/>
</dbReference>
<keyword evidence="2" id="KW-0808">Transferase</keyword>
<dbReference type="EMBL" id="CP035758">
    <property type="protein sequence ID" value="QBD74867.1"/>
    <property type="molecule type" value="Genomic_DNA"/>
</dbReference>
<proteinExistence type="predicted"/>
<dbReference type="PANTHER" id="PTHR43792:SF16">
    <property type="entry name" value="N-ACETYLTRANSFERASE DOMAIN-CONTAINING PROTEIN"/>
    <property type="match status" value="1"/>
</dbReference>
<feature type="domain" description="N-acetyltransferase" evidence="1">
    <location>
        <begin position="9"/>
        <end position="175"/>
    </location>
</feature>
<dbReference type="InterPro" id="IPR051531">
    <property type="entry name" value="N-acetyltransferase"/>
</dbReference>
<dbReference type="InterPro" id="IPR016181">
    <property type="entry name" value="Acyl_CoA_acyltransferase"/>
</dbReference>
<protein>
    <submittedName>
        <fullName evidence="2">N-acetyltransferase</fullName>
    </submittedName>
</protein>
<dbReference type="CDD" id="cd04301">
    <property type="entry name" value="NAT_SF"/>
    <property type="match status" value="1"/>
</dbReference>
<sequence length="179" mass="20231">MKELDSPHLHLREMSADTLAEVLPVYLSNPAYRELVEGSEGVAGRYDLERWQRDWSIAQLMPGRHSLACYLKANNEAIGYIDYLDENESDGLPWLGMLMIHADYQGHGLGTEALQCLIAHCREERGWSRLRASVLELNTAALAFFKRAGFKPVQQKSAQFSAGQQTFYIMELALKEGIL</sequence>
<evidence type="ECO:0000313" key="2">
    <source>
        <dbReference type="EMBL" id="QBD74867.1"/>
    </source>
</evidence>
<reference evidence="2 3" key="1">
    <citation type="submission" date="2019-01" db="EMBL/GenBank/DDBJ databases">
        <title>Ktedonosporobacter rubrisoli SCAWS-G2.</title>
        <authorList>
            <person name="Huang Y."/>
            <person name="Yan B."/>
        </authorList>
    </citation>
    <scope>NUCLEOTIDE SEQUENCE [LARGE SCALE GENOMIC DNA]</scope>
    <source>
        <strain evidence="2 3">SCAWS-G2</strain>
    </source>
</reference>
<organism evidence="2 3">
    <name type="scientific">Ktedonosporobacter rubrisoli</name>
    <dbReference type="NCBI Taxonomy" id="2509675"/>
    <lineage>
        <taxon>Bacteria</taxon>
        <taxon>Bacillati</taxon>
        <taxon>Chloroflexota</taxon>
        <taxon>Ktedonobacteria</taxon>
        <taxon>Ktedonobacterales</taxon>
        <taxon>Ktedonosporobacteraceae</taxon>
        <taxon>Ktedonosporobacter</taxon>
    </lineage>
</organism>
<dbReference type="OrthoDB" id="7365228at2"/>
<dbReference type="Proteomes" id="UP000290365">
    <property type="component" value="Chromosome"/>
</dbReference>
<dbReference type="GO" id="GO:0016747">
    <property type="term" value="F:acyltransferase activity, transferring groups other than amino-acyl groups"/>
    <property type="evidence" value="ECO:0007669"/>
    <property type="project" value="InterPro"/>
</dbReference>
<dbReference type="InterPro" id="IPR000182">
    <property type="entry name" value="GNAT_dom"/>
</dbReference>
<dbReference type="AlphaFoldDB" id="A0A4P6JIH0"/>
<accession>A0A4P6JIH0</accession>
<dbReference type="RefSeq" id="WP_129885466.1">
    <property type="nucleotide sequence ID" value="NZ_CP035758.1"/>
</dbReference>
<evidence type="ECO:0000313" key="3">
    <source>
        <dbReference type="Proteomes" id="UP000290365"/>
    </source>
</evidence>
<keyword evidence="3" id="KW-1185">Reference proteome</keyword>
<dbReference type="KEGG" id="kbs:EPA93_02195"/>